<evidence type="ECO:0000256" key="1">
    <source>
        <dbReference type="HAMAP-Rule" id="MF_01538"/>
    </source>
</evidence>
<dbReference type="EMBL" id="FQVW01000001">
    <property type="protein sequence ID" value="SHF55217.1"/>
    <property type="molecule type" value="Genomic_DNA"/>
</dbReference>
<dbReference type="PIRSF" id="PIRSF037262">
    <property type="entry name" value="UCP037262"/>
    <property type="match status" value="1"/>
</dbReference>
<proteinExistence type="inferred from homology"/>
<dbReference type="Proteomes" id="UP000183988">
    <property type="component" value="Unassembled WGS sequence"/>
</dbReference>
<dbReference type="HAMAP" id="MF_01538">
    <property type="entry name" value="UPF0346"/>
    <property type="match status" value="1"/>
</dbReference>
<sequence>MKTFYQFLLTYRGKKVADDQSRLADWAFYDHDFPKHAKRYDEISDYLEFNSPFHNALSIFDDLWDAYLSSEKD</sequence>
<keyword evidence="4" id="KW-1185">Reference proteome</keyword>
<evidence type="ECO:0000313" key="4">
    <source>
        <dbReference type="Proteomes" id="UP000183988"/>
    </source>
</evidence>
<dbReference type="SUPFAM" id="SSF140652">
    <property type="entry name" value="YozE-like"/>
    <property type="match status" value="1"/>
</dbReference>
<dbReference type="InterPro" id="IPR036806">
    <property type="entry name" value="YozE_SAM-like_sf"/>
</dbReference>
<feature type="domain" description="YozE SAM-like" evidence="2">
    <location>
        <begin position="3"/>
        <end position="68"/>
    </location>
</feature>
<evidence type="ECO:0000313" key="3">
    <source>
        <dbReference type="EMBL" id="SHF55217.1"/>
    </source>
</evidence>
<dbReference type="RefSeq" id="WP_072887247.1">
    <property type="nucleotide sequence ID" value="NZ_FQVW01000001.1"/>
</dbReference>
<organism evidence="3 4">
    <name type="scientific">Ornithinibacillus halophilus</name>
    <dbReference type="NCBI Taxonomy" id="930117"/>
    <lineage>
        <taxon>Bacteria</taxon>
        <taxon>Bacillati</taxon>
        <taxon>Bacillota</taxon>
        <taxon>Bacilli</taxon>
        <taxon>Bacillales</taxon>
        <taxon>Bacillaceae</taxon>
        <taxon>Ornithinibacillus</taxon>
    </lineage>
</organism>
<dbReference type="OrthoDB" id="2242851at2"/>
<dbReference type="AlphaFoldDB" id="A0A1M5CKT4"/>
<dbReference type="InterPro" id="IPR010673">
    <property type="entry name" value="UPF0346"/>
</dbReference>
<reference evidence="3 4" key="1">
    <citation type="submission" date="2016-11" db="EMBL/GenBank/DDBJ databases">
        <authorList>
            <person name="Jaros S."/>
            <person name="Januszkiewicz K."/>
            <person name="Wedrychowicz H."/>
        </authorList>
    </citation>
    <scope>NUCLEOTIDE SEQUENCE [LARGE SCALE GENOMIC DNA]</scope>
    <source>
        <strain evidence="3 4">IBRC-M 10683</strain>
    </source>
</reference>
<dbReference type="Gene3D" id="1.10.150.260">
    <property type="entry name" value="YozE SAM-like"/>
    <property type="match status" value="1"/>
</dbReference>
<dbReference type="InterPro" id="IPR023089">
    <property type="entry name" value="YozE_SAM-like"/>
</dbReference>
<dbReference type="STRING" id="930117.SAMN05216225_1001287"/>
<comment type="similarity">
    <text evidence="1">Belongs to the UPF0346 family.</text>
</comment>
<dbReference type="Pfam" id="PF06855">
    <property type="entry name" value="YozE_SAM_like"/>
    <property type="match status" value="1"/>
</dbReference>
<gene>
    <name evidence="3" type="ORF">SAMN05216225_1001287</name>
</gene>
<name>A0A1M5CKT4_9BACI</name>
<dbReference type="NCBIfam" id="NF010193">
    <property type="entry name" value="PRK13672.1"/>
    <property type="match status" value="1"/>
</dbReference>
<accession>A0A1M5CKT4</accession>
<protein>
    <recommendedName>
        <fullName evidence="1">UPF0346 protein SAMN05216225_1001287</fullName>
    </recommendedName>
</protein>
<evidence type="ECO:0000259" key="2">
    <source>
        <dbReference type="Pfam" id="PF06855"/>
    </source>
</evidence>